<proteinExistence type="inferred from homology"/>
<dbReference type="InterPro" id="IPR045851">
    <property type="entry name" value="AMP-bd_C_sf"/>
</dbReference>
<evidence type="ECO:0000313" key="5">
    <source>
        <dbReference type="EMBL" id="MCF4142725.1"/>
    </source>
</evidence>
<evidence type="ECO:0000256" key="2">
    <source>
        <dbReference type="ARBA" id="ARBA00022598"/>
    </source>
</evidence>
<organism evidence="5 6">
    <name type="scientific">Dethiosulfovibrio marinus</name>
    <dbReference type="NCBI Taxonomy" id="133532"/>
    <lineage>
        <taxon>Bacteria</taxon>
        <taxon>Thermotogati</taxon>
        <taxon>Synergistota</taxon>
        <taxon>Synergistia</taxon>
        <taxon>Synergistales</taxon>
        <taxon>Dethiosulfovibrionaceae</taxon>
        <taxon>Dethiosulfovibrio</taxon>
    </lineage>
</organism>
<feature type="domain" description="AMP-binding enzyme C-terminal" evidence="4">
    <location>
        <begin position="404"/>
        <end position="479"/>
    </location>
</feature>
<dbReference type="InterPro" id="IPR025110">
    <property type="entry name" value="AMP-bd_C"/>
</dbReference>
<dbReference type="PANTHER" id="PTHR43201">
    <property type="entry name" value="ACYL-COA SYNTHETASE"/>
    <property type="match status" value="1"/>
</dbReference>
<dbReference type="InterPro" id="IPR020845">
    <property type="entry name" value="AMP-binding_CS"/>
</dbReference>
<dbReference type="EMBL" id="JAKGUD010000007">
    <property type="protein sequence ID" value="MCF4142725.1"/>
    <property type="molecule type" value="Genomic_DNA"/>
</dbReference>
<dbReference type="InterPro" id="IPR042099">
    <property type="entry name" value="ANL_N_sf"/>
</dbReference>
<dbReference type="Gene3D" id="3.40.50.12780">
    <property type="entry name" value="N-terminal domain of ligase-like"/>
    <property type="match status" value="1"/>
</dbReference>
<dbReference type="SUPFAM" id="SSF56801">
    <property type="entry name" value="Acetyl-CoA synthetase-like"/>
    <property type="match status" value="1"/>
</dbReference>
<evidence type="ECO:0000313" key="6">
    <source>
        <dbReference type="Proteomes" id="UP001200430"/>
    </source>
</evidence>
<dbReference type="RefSeq" id="WP_236099447.1">
    <property type="nucleotide sequence ID" value="NZ_JAKGUD010000007.1"/>
</dbReference>
<evidence type="ECO:0000256" key="1">
    <source>
        <dbReference type="ARBA" id="ARBA00006432"/>
    </source>
</evidence>
<sequence length="488" mass="52920">MERLEERISSVLAEDGDADVLWWAGDWLSRSDLSSMADRDEVLLREAGFGEGHRLVTLVPNCPAFLALALAVWRLKGTVVPLNYRAGSDVLLPTLDLVDPFTVVCGEGDDKTENSVEGYTVSRMPLDGPISFLSGKTDTERTGGDMAVIFATSGTTGLPKAVPLSHSNLLDNVDVCWSVLKLAQEDRILWALPNFHSFGLTLGGLMGLVHGAMQVVVPLFMPPGGTLEAIKEGEATVLLLVPAMVDFLKRAIVHGAPRPESVRMVVTGGDRLNLELDSASKEYLGVPLLEGYGTTECSPVVAVNPSYDSRKLGTIGPVIPGYSWEVRDEFGKTLGPGEDGILWVKGPSVFDGYYKAPEITAERMADGWYNTGDIVRFDGDGYITVLDRATDIIIVGGFNVYPQEVERVISRHPAVAQVAVVAMGHPVQGEIGRAFVVLEEGRSVSARELISYCKGKLAHYKIPRKVDFVEGLPMSPSGKVLRRKLRDL</sequence>
<evidence type="ECO:0000259" key="4">
    <source>
        <dbReference type="Pfam" id="PF13193"/>
    </source>
</evidence>
<dbReference type="PANTHER" id="PTHR43201:SF5">
    <property type="entry name" value="MEDIUM-CHAIN ACYL-COA LIGASE ACSF2, MITOCHONDRIAL"/>
    <property type="match status" value="1"/>
</dbReference>
<protein>
    <submittedName>
        <fullName evidence="5">AMP-binding protein</fullName>
    </submittedName>
</protein>
<feature type="domain" description="AMP-dependent synthetase/ligase" evidence="3">
    <location>
        <begin position="14"/>
        <end position="354"/>
    </location>
</feature>
<reference evidence="5 6" key="1">
    <citation type="submission" date="2022-01" db="EMBL/GenBank/DDBJ databases">
        <title>Dethiosulfovibrio faecalis sp. nov., a novel proteolytic, non-sulfur-reducing bacterium isolated from a marine aquaculture solid waste bioreactor.</title>
        <authorList>
            <person name="Grabowski S."/>
            <person name="Apolinario E."/>
            <person name="Schneider N."/>
            <person name="Marshall C.W."/>
            <person name="Sowers K.R."/>
        </authorList>
    </citation>
    <scope>NUCLEOTIDE SEQUENCE [LARGE SCALE GENOMIC DNA]</scope>
    <source>
        <strain evidence="5 6">DSM 12537</strain>
    </source>
</reference>
<accession>A0ABS9ENI0</accession>
<keyword evidence="2" id="KW-0436">Ligase</keyword>
<dbReference type="Gene3D" id="3.30.300.30">
    <property type="match status" value="1"/>
</dbReference>
<keyword evidence="6" id="KW-1185">Reference proteome</keyword>
<comment type="caution">
    <text evidence="5">The sequence shown here is derived from an EMBL/GenBank/DDBJ whole genome shotgun (WGS) entry which is preliminary data.</text>
</comment>
<dbReference type="InterPro" id="IPR000873">
    <property type="entry name" value="AMP-dep_synth/lig_dom"/>
</dbReference>
<dbReference type="Proteomes" id="UP001200430">
    <property type="component" value="Unassembled WGS sequence"/>
</dbReference>
<dbReference type="PROSITE" id="PS00455">
    <property type="entry name" value="AMP_BINDING"/>
    <property type="match status" value="1"/>
</dbReference>
<dbReference type="Pfam" id="PF00501">
    <property type="entry name" value="AMP-binding"/>
    <property type="match status" value="1"/>
</dbReference>
<name>A0ABS9ENI0_9BACT</name>
<evidence type="ECO:0000259" key="3">
    <source>
        <dbReference type="Pfam" id="PF00501"/>
    </source>
</evidence>
<gene>
    <name evidence="5" type="ORF">L2W38_07840</name>
</gene>
<dbReference type="Pfam" id="PF13193">
    <property type="entry name" value="AMP-binding_C"/>
    <property type="match status" value="1"/>
</dbReference>
<comment type="similarity">
    <text evidence="1">Belongs to the ATP-dependent AMP-binding enzyme family.</text>
</comment>